<dbReference type="STRING" id="520762.AN619_15950"/>
<proteinExistence type="predicted"/>
<protein>
    <recommendedName>
        <fullName evidence="1">Mor transcription activator domain-containing protein</fullName>
    </recommendedName>
</protein>
<dbReference type="Gene3D" id="1.10.10.60">
    <property type="entry name" value="Homeodomain-like"/>
    <property type="match status" value="1"/>
</dbReference>
<accession>A0A140L4X4</accession>
<dbReference type="Pfam" id="PF08765">
    <property type="entry name" value="Mor"/>
    <property type="match status" value="1"/>
</dbReference>
<organism evidence="2 3">
    <name type="scientific">Thermotalea metallivorans</name>
    <dbReference type="NCBI Taxonomy" id="520762"/>
    <lineage>
        <taxon>Bacteria</taxon>
        <taxon>Bacillati</taxon>
        <taxon>Bacillota</taxon>
        <taxon>Clostridia</taxon>
        <taxon>Peptostreptococcales</taxon>
        <taxon>Thermotaleaceae</taxon>
        <taxon>Thermotalea</taxon>
    </lineage>
</organism>
<evidence type="ECO:0000313" key="2">
    <source>
        <dbReference type="EMBL" id="KXG75599.1"/>
    </source>
</evidence>
<dbReference type="Proteomes" id="UP000070456">
    <property type="component" value="Unassembled WGS sequence"/>
</dbReference>
<comment type="caution">
    <text evidence="2">The sequence shown here is derived from an EMBL/GenBank/DDBJ whole genome shotgun (WGS) entry which is preliminary data.</text>
</comment>
<dbReference type="EMBL" id="LOEE01000032">
    <property type="protein sequence ID" value="KXG75599.1"/>
    <property type="molecule type" value="Genomic_DNA"/>
</dbReference>
<dbReference type="InterPro" id="IPR052411">
    <property type="entry name" value="c-mor_Regulatory_Protein"/>
</dbReference>
<dbReference type="PANTHER" id="PTHR37812">
    <property type="entry name" value="MU-LIKE PROPHAGE FLUMU PROTEIN C"/>
    <property type="match status" value="1"/>
</dbReference>
<dbReference type="RefSeq" id="WP_068556193.1">
    <property type="nucleotide sequence ID" value="NZ_LOEE01000032.1"/>
</dbReference>
<dbReference type="InterPro" id="IPR009057">
    <property type="entry name" value="Homeodomain-like_sf"/>
</dbReference>
<gene>
    <name evidence="2" type="ORF">AN619_15950</name>
</gene>
<dbReference type="SUPFAM" id="SSF46689">
    <property type="entry name" value="Homeodomain-like"/>
    <property type="match status" value="1"/>
</dbReference>
<evidence type="ECO:0000259" key="1">
    <source>
        <dbReference type="Pfam" id="PF08765"/>
    </source>
</evidence>
<dbReference type="OrthoDB" id="1956200at2"/>
<keyword evidence="3" id="KW-1185">Reference proteome</keyword>
<evidence type="ECO:0000313" key="3">
    <source>
        <dbReference type="Proteomes" id="UP000070456"/>
    </source>
</evidence>
<sequence length="82" mass="9433">MSNVVSIEKLKKVVGEAAFQELVNHLPGKNIYIPKNFNEKYHDRKKRNNLIRKDYAAGMEVSDLAAKYGLSRGTIYKIIEKH</sequence>
<dbReference type="InterPro" id="IPR014875">
    <property type="entry name" value="Mor_transcription_activator"/>
</dbReference>
<dbReference type="PANTHER" id="PTHR37812:SF1">
    <property type="entry name" value="MU-LIKE PROPHAGE FLUMU PROTEIN C"/>
    <property type="match status" value="1"/>
</dbReference>
<feature type="domain" description="Mor transcription activator" evidence="1">
    <location>
        <begin position="8"/>
        <end position="81"/>
    </location>
</feature>
<dbReference type="AlphaFoldDB" id="A0A140L4X4"/>
<reference evidence="2 3" key="1">
    <citation type="submission" date="2015-12" db="EMBL/GenBank/DDBJ databases">
        <title>Draft genome sequence of the thermoanaerobe Thermotalea metallivorans, an isolate from the runoff channel of the Great Artesian Basin, Australia.</title>
        <authorList>
            <person name="Patel B.K."/>
        </authorList>
    </citation>
    <scope>NUCLEOTIDE SEQUENCE [LARGE SCALE GENOMIC DNA]</scope>
    <source>
        <strain evidence="2 3">B2-1</strain>
    </source>
</reference>
<name>A0A140L4X4_9FIRM</name>